<keyword evidence="6" id="KW-0547">Nucleotide-binding</keyword>
<dbReference type="InterPro" id="IPR027417">
    <property type="entry name" value="P-loop_NTPase"/>
</dbReference>
<evidence type="ECO:0000256" key="1">
    <source>
        <dbReference type="ARBA" id="ARBA00004202"/>
    </source>
</evidence>
<dbReference type="NCBIfam" id="TIGR01727">
    <property type="entry name" value="oligo_HPY"/>
    <property type="match status" value="1"/>
</dbReference>
<dbReference type="PROSITE" id="PS50893">
    <property type="entry name" value="ABC_TRANSPORTER_2"/>
    <property type="match status" value="1"/>
</dbReference>
<dbReference type="GO" id="GO:0005886">
    <property type="term" value="C:plasma membrane"/>
    <property type="evidence" value="ECO:0007669"/>
    <property type="project" value="UniProtKB-SubCell"/>
</dbReference>
<evidence type="ECO:0000256" key="9">
    <source>
        <dbReference type="ARBA" id="ARBA00023136"/>
    </source>
</evidence>
<accession>A0A845QSG4</accession>
<keyword evidence="5" id="KW-0997">Cell inner membrane</keyword>
<dbReference type="FunFam" id="3.40.50.300:FF:000016">
    <property type="entry name" value="Oligopeptide ABC transporter ATP-binding component"/>
    <property type="match status" value="1"/>
</dbReference>
<keyword evidence="7 11" id="KW-0067">ATP-binding</keyword>
<evidence type="ECO:0000256" key="4">
    <source>
        <dbReference type="ARBA" id="ARBA00022475"/>
    </source>
</evidence>
<evidence type="ECO:0000313" key="11">
    <source>
        <dbReference type="EMBL" id="NBI05475.1"/>
    </source>
</evidence>
<evidence type="ECO:0000256" key="7">
    <source>
        <dbReference type="ARBA" id="ARBA00022840"/>
    </source>
</evidence>
<dbReference type="SUPFAM" id="SSF52540">
    <property type="entry name" value="P-loop containing nucleoside triphosphate hydrolases"/>
    <property type="match status" value="1"/>
</dbReference>
<keyword evidence="8" id="KW-1278">Translocase</keyword>
<dbReference type="InterPro" id="IPR050388">
    <property type="entry name" value="ABC_Ni/Peptide_Import"/>
</dbReference>
<keyword evidence="9" id="KW-0472">Membrane</keyword>
<dbReference type="InterPro" id="IPR013563">
    <property type="entry name" value="Oligopep_ABC_C"/>
</dbReference>
<evidence type="ECO:0000259" key="10">
    <source>
        <dbReference type="PROSITE" id="PS50893"/>
    </source>
</evidence>
<gene>
    <name evidence="11" type="ORF">D3Z33_01250</name>
</gene>
<keyword evidence="4" id="KW-1003">Cell membrane</keyword>
<dbReference type="InterPro" id="IPR003593">
    <property type="entry name" value="AAA+_ATPase"/>
</dbReference>
<keyword evidence="3" id="KW-0813">Transport</keyword>
<comment type="caution">
    <text evidence="11">The sequence shown here is derived from an EMBL/GenBank/DDBJ whole genome shotgun (WGS) entry which is preliminary data.</text>
</comment>
<evidence type="ECO:0000256" key="3">
    <source>
        <dbReference type="ARBA" id="ARBA00022448"/>
    </source>
</evidence>
<dbReference type="InterPro" id="IPR017871">
    <property type="entry name" value="ABC_transporter-like_CS"/>
</dbReference>
<dbReference type="InterPro" id="IPR003439">
    <property type="entry name" value="ABC_transporter-like_ATP-bd"/>
</dbReference>
<comment type="similarity">
    <text evidence="2">Belongs to the ABC transporter superfamily.</text>
</comment>
<protein>
    <submittedName>
        <fullName evidence="11">ABC transporter ATP-binding protein</fullName>
    </submittedName>
</protein>
<dbReference type="OrthoDB" id="9806285at2"/>
<dbReference type="AlphaFoldDB" id="A0A845QSG4"/>
<dbReference type="CDD" id="cd03257">
    <property type="entry name" value="ABC_NikE_OppD_transporters"/>
    <property type="match status" value="1"/>
</dbReference>
<dbReference type="GO" id="GO:0015833">
    <property type="term" value="P:peptide transport"/>
    <property type="evidence" value="ECO:0007669"/>
    <property type="project" value="InterPro"/>
</dbReference>
<reference evidence="11 12" key="1">
    <citation type="submission" date="2018-08" db="EMBL/GenBank/DDBJ databases">
        <title>Murine metabolic-syndrome-specific gut microbial biobank.</title>
        <authorList>
            <person name="Liu C."/>
        </authorList>
    </citation>
    <scope>NUCLEOTIDE SEQUENCE [LARGE SCALE GENOMIC DNA]</scope>
    <source>
        <strain evidence="11 12">583</strain>
    </source>
</reference>
<proteinExistence type="inferred from homology"/>
<name>A0A845QSG4_9CLOT</name>
<dbReference type="PANTHER" id="PTHR43297:SF14">
    <property type="entry name" value="ATPASE AAA-TYPE CORE DOMAIN-CONTAINING PROTEIN"/>
    <property type="match status" value="1"/>
</dbReference>
<keyword evidence="12" id="KW-1185">Reference proteome</keyword>
<dbReference type="PROSITE" id="PS00211">
    <property type="entry name" value="ABC_TRANSPORTER_1"/>
    <property type="match status" value="1"/>
</dbReference>
<dbReference type="Proteomes" id="UP000467132">
    <property type="component" value="Unassembled WGS sequence"/>
</dbReference>
<dbReference type="Pfam" id="PF08352">
    <property type="entry name" value="oligo_HPY"/>
    <property type="match status" value="1"/>
</dbReference>
<dbReference type="Pfam" id="PF00005">
    <property type="entry name" value="ABC_tran"/>
    <property type="match status" value="1"/>
</dbReference>
<sequence length="327" mass="37458">MENLLEVKNLTTYFKLENKTIHAVDDVSFNIKKGEIVALIGESGSGKSVTAKSIMRIVPIPPGKIVNGKVIFEKEDLLQKKNKELRHIRGKDISMIYQEPMTSLNPMLKVGYQIKEVLKIHTNIKGSDAKEKAIELLRKVDIPEPEKRYNSYPYELSGGMRQRVMIAMALICNPKLLIADEPTTALDVTIQAEILELIKNLKSELNMSVLFITHDLGVVTNIADRIMVMYSGKIREISYTNELYKNPLHPYTVSLMKCIPRLNDPAKELYTIKGNVPDLEIKEKGCAFYPRCNRRMDKCIDNNPKLVEYKKGHFVRCWHYEEDSNDE</sequence>
<feature type="domain" description="ABC transporter" evidence="10">
    <location>
        <begin position="5"/>
        <end position="256"/>
    </location>
</feature>
<organism evidence="11 12">
    <name type="scientific">Senegalia massiliensis</name>
    <dbReference type="NCBI Taxonomy" id="1720316"/>
    <lineage>
        <taxon>Bacteria</taxon>
        <taxon>Bacillati</taxon>
        <taxon>Bacillota</taxon>
        <taxon>Clostridia</taxon>
        <taxon>Eubacteriales</taxon>
        <taxon>Clostridiaceae</taxon>
        <taxon>Senegalia</taxon>
    </lineage>
</organism>
<dbReference type="EMBL" id="QXXA01000003">
    <property type="protein sequence ID" value="NBI05475.1"/>
    <property type="molecule type" value="Genomic_DNA"/>
</dbReference>
<dbReference type="GO" id="GO:0005524">
    <property type="term" value="F:ATP binding"/>
    <property type="evidence" value="ECO:0007669"/>
    <property type="project" value="UniProtKB-KW"/>
</dbReference>
<evidence type="ECO:0000256" key="2">
    <source>
        <dbReference type="ARBA" id="ARBA00005417"/>
    </source>
</evidence>
<dbReference type="PANTHER" id="PTHR43297">
    <property type="entry name" value="OLIGOPEPTIDE TRANSPORT ATP-BINDING PROTEIN APPD"/>
    <property type="match status" value="1"/>
</dbReference>
<evidence type="ECO:0000313" key="12">
    <source>
        <dbReference type="Proteomes" id="UP000467132"/>
    </source>
</evidence>
<dbReference type="Gene3D" id="3.40.50.300">
    <property type="entry name" value="P-loop containing nucleotide triphosphate hydrolases"/>
    <property type="match status" value="1"/>
</dbReference>
<evidence type="ECO:0000256" key="5">
    <source>
        <dbReference type="ARBA" id="ARBA00022519"/>
    </source>
</evidence>
<evidence type="ECO:0000256" key="6">
    <source>
        <dbReference type="ARBA" id="ARBA00022741"/>
    </source>
</evidence>
<dbReference type="GO" id="GO:0016887">
    <property type="term" value="F:ATP hydrolysis activity"/>
    <property type="evidence" value="ECO:0007669"/>
    <property type="project" value="InterPro"/>
</dbReference>
<comment type="subcellular location">
    <subcellularLocation>
        <location evidence="1">Cell membrane</location>
        <topology evidence="1">Peripheral membrane protein</topology>
    </subcellularLocation>
</comment>
<evidence type="ECO:0000256" key="8">
    <source>
        <dbReference type="ARBA" id="ARBA00022967"/>
    </source>
</evidence>
<dbReference type="SMART" id="SM00382">
    <property type="entry name" value="AAA"/>
    <property type="match status" value="1"/>
</dbReference>